<accession>A0ACC0FRI9</accession>
<protein>
    <submittedName>
        <fullName evidence="1">ATP-dependent DNA helicase CHR12</fullName>
    </submittedName>
</protein>
<keyword evidence="1" id="KW-0378">Hydrolase</keyword>
<keyword evidence="1" id="KW-0547">Nucleotide-binding</keyword>
<reference evidence="1 2" key="1">
    <citation type="journal article" date="2022" name="Plant J.">
        <title>Chromosome-level genome of Camellia lanceoleosa provides a valuable resource for understanding genome evolution and self-incompatibility.</title>
        <authorList>
            <person name="Gong W."/>
            <person name="Xiao S."/>
            <person name="Wang L."/>
            <person name="Liao Z."/>
            <person name="Chang Y."/>
            <person name="Mo W."/>
            <person name="Hu G."/>
            <person name="Li W."/>
            <person name="Zhao G."/>
            <person name="Zhu H."/>
            <person name="Hu X."/>
            <person name="Ji K."/>
            <person name="Xiang X."/>
            <person name="Song Q."/>
            <person name="Yuan D."/>
            <person name="Jin S."/>
            <person name="Zhang L."/>
        </authorList>
    </citation>
    <scope>NUCLEOTIDE SEQUENCE [LARGE SCALE GENOMIC DNA]</scope>
    <source>
        <strain evidence="1">SQ_2022a</strain>
    </source>
</reference>
<keyword evidence="1" id="KW-0347">Helicase</keyword>
<keyword evidence="2" id="KW-1185">Reference proteome</keyword>
<gene>
    <name evidence="1" type="ORF">LOK49_LG12G01937</name>
</gene>
<organism evidence="1 2">
    <name type="scientific">Camellia lanceoleosa</name>
    <dbReference type="NCBI Taxonomy" id="1840588"/>
    <lineage>
        <taxon>Eukaryota</taxon>
        <taxon>Viridiplantae</taxon>
        <taxon>Streptophyta</taxon>
        <taxon>Embryophyta</taxon>
        <taxon>Tracheophyta</taxon>
        <taxon>Spermatophyta</taxon>
        <taxon>Magnoliopsida</taxon>
        <taxon>eudicotyledons</taxon>
        <taxon>Gunneridae</taxon>
        <taxon>Pentapetalae</taxon>
        <taxon>asterids</taxon>
        <taxon>Ericales</taxon>
        <taxon>Theaceae</taxon>
        <taxon>Camellia</taxon>
    </lineage>
</organism>
<proteinExistence type="predicted"/>
<keyword evidence="1" id="KW-0067">ATP-binding</keyword>
<name>A0ACC0FRI9_9ERIC</name>
<evidence type="ECO:0000313" key="2">
    <source>
        <dbReference type="Proteomes" id="UP001060215"/>
    </source>
</evidence>
<comment type="caution">
    <text evidence="1">The sequence shown here is derived from an EMBL/GenBank/DDBJ whole genome shotgun (WGS) entry which is preliminary data.</text>
</comment>
<dbReference type="EMBL" id="CM045770">
    <property type="protein sequence ID" value="KAI7990655.1"/>
    <property type="molecule type" value="Genomic_DNA"/>
</dbReference>
<evidence type="ECO:0000313" key="1">
    <source>
        <dbReference type="EMBL" id="KAI7990655.1"/>
    </source>
</evidence>
<sequence>MIKFEPELPSSRGEDLQSKCLLELYGLESNTEPALVHWTVVQCVAESCSAVQAVAQPLLCFAYVLDQ</sequence>
<dbReference type="Proteomes" id="UP001060215">
    <property type="component" value="Chromosome 13"/>
</dbReference>